<organism evidence="1">
    <name type="scientific">marine metagenome</name>
    <dbReference type="NCBI Taxonomy" id="408172"/>
    <lineage>
        <taxon>unclassified sequences</taxon>
        <taxon>metagenomes</taxon>
        <taxon>ecological metagenomes</taxon>
    </lineage>
</organism>
<evidence type="ECO:0008006" key="2">
    <source>
        <dbReference type="Google" id="ProtNLM"/>
    </source>
</evidence>
<name>A0A381UGI1_9ZZZZ</name>
<sequence>MKGIEIKSANVNVELDYFLQGSVIKGTVNNSVTEVRSYFEVDSEETEEKVKEVIKLAKQGCFAESLVRNAIPLVSTCLLNGNEISVT</sequence>
<evidence type="ECO:0000313" key="1">
    <source>
        <dbReference type="EMBL" id="SVA27305.1"/>
    </source>
</evidence>
<dbReference type="Gene3D" id="3.30.300.20">
    <property type="match status" value="1"/>
</dbReference>
<dbReference type="AlphaFoldDB" id="A0A381UGI1"/>
<reference evidence="1" key="1">
    <citation type="submission" date="2018-05" db="EMBL/GenBank/DDBJ databases">
        <authorList>
            <person name="Lanie J.A."/>
            <person name="Ng W.-L."/>
            <person name="Kazmierczak K.M."/>
            <person name="Andrzejewski T.M."/>
            <person name="Davidsen T.M."/>
            <person name="Wayne K.J."/>
            <person name="Tettelin H."/>
            <person name="Glass J.I."/>
            <person name="Rusch D."/>
            <person name="Podicherti R."/>
            <person name="Tsui H.-C.T."/>
            <person name="Winkler M.E."/>
        </authorList>
    </citation>
    <scope>NUCLEOTIDE SEQUENCE</scope>
</reference>
<gene>
    <name evidence="1" type="ORF">METZ01_LOCUS80159</name>
</gene>
<accession>A0A381UGI1</accession>
<protein>
    <recommendedName>
        <fullName evidence="2">OsmC family protein</fullName>
    </recommendedName>
</protein>
<dbReference type="SUPFAM" id="SSF82784">
    <property type="entry name" value="OsmC-like"/>
    <property type="match status" value="1"/>
</dbReference>
<dbReference type="EMBL" id="UINC01006401">
    <property type="protein sequence ID" value="SVA27305.1"/>
    <property type="molecule type" value="Genomic_DNA"/>
</dbReference>
<proteinExistence type="predicted"/>
<dbReference type="InterPro" id="IPR015946">
    <property type="entry name" value="KH_dom-like_a/b"/>
</dbReference>
<dbReference type="InterPro" id="IPR036102">
    <property type="entry name" value="OsmC/Ohrsf"/>
</dbReference>